<dbReference type="Pfam" id="PF23021">
    <property type="entry name" value="6TM_2nd_PGAP2IP"/>
    <property type="match status" value="1"/>
</dbReference>
<keyword evidence="1" id="KW-0472">Membrane</keyword>
<dbReference type="Gene3D" id="3.60.10.10">
    <property type="entry name" value="Endonuclease/exonuclease/phosphatase"/>
    <property type="match status" value="1"/>
</dbReference>
<feature type="transmembrane region" description="Helical" evidence="1">
    <location>
        <begin position="114"/>
        <end position="132"/>
    </location>
</feature>
<dbReference type="InterPro" id="IPR053912">
    <property type="entry name" value="PGAP2IP_TM_1nd"/>
</dbReference>
<feature type="transmembrane region" description="Helical" evidence="1">
    <location>
        <begin position="605"/>
        <end position="629"/>
    </location>
</feature>
<dbReference type="InterPro" id="IPR057315">
    <property type="entry name" value="Exo_endo_phos_PGAP2IP_C"/>
</dbReference>
<dbReference type="InterPro" id="IPR053911">
    <property type="entry name" value="PGAP2IP_TM_2nd"/>
</dbReference>
<dbReference type="Proteomes" id="UP000305067">
    <property type="component" value="Unassembled WGS sequence"/>
</dbReference>
<dbReference type="Pfam" id="PF10277">
    <property type="entry name" value="Frag1"/>
    <property type="match status" value="1"/>
</dbReference>
<feature type="transmembrane region" description="Helical" evidence="1">
    <location>
        <begin position="326"/>
        <end position="344"/>
    </location>
</feature>
<dbReference type="STRING" id="1884261.A0A5C3QQ74"/>
<dbReference type="GO" id="GO:0006506">
    <property type="term" value="P:GPI anchor biosynthetic process"/>
    <property type="evidence" value="ECO:0007669"/>
    <property type="project" value="TreeGrafter"/>
</dbReference>
<dbReference type="InterPro" id="IPR051916">
    <property type="entry name" value="GPI-anchor_lipid_remodeler"/>
</dbReference>
<evidence type="ECO:0000256" key="1">
    <source>
        <dbReference type="SAM" id="Phobius"/>
    </source>
</evidence>
<feature type="domain" description="PGAP2IP second transmembrane" evidence="3">
    <location>
        <begin position="478"/>
        <end position="658"/>
    </location>
</feature>
<sequence>MSGLSASGVPPPKNAFRIPASSIAVANTYMSLAAFLSALVIGSVLHYKKIVKNSVAGYPHEWFPSVSAAIGDWYPERSIFQILCALTSGPRFMSTFLLYQQAATEKPHSKVPTVLLVSGVVRTLACGGWMFITSSDDHDAHDFFMILYIVCNIPWMYSCIVLTNVTNSRAKKARYLACASFFGAIFPLVYFFIQHKVHRVAGAYTRYSFFEWGLILCDVWFDSIMESDFRHTQLYLFGASDAMGTKILSQTLLDREDLRENRSLDQASPRIVDATLPNLISSQWKVQLEFASDLYTAFVFWSVFTSLIPSLFWFSVWELGIAGHELALLTCLSPIIFAIPKTLGWAQSRWGSSALFAATMLGQLAYYVRRPLSRLLTVSAANAAVFLHQTAYWSQPENTNTLYPGAITALGLLLSSLCKHLNYSVNPIWPFADLQSSKLNKFGLILSLLTLLERHTRTDRQHASKVIRSTPFGLKDYFCTSLPIGGLLFTLHSLMSDCSTLVAWTWTGYSHYQPKGPLPHIHGPLILIAQCLGLLIATMFAAPTSSPSPLLHPAWLLFGVGSFTITYRYQDWLGFFGALGFCIFVFAASPSLLRRSWPANVSAQVYFFAMLTYCVLGLASVWTVAYAFVPAGHLLRERSDIVSILQLGSIALGFRFPKFRRLKTTVGIAPSARSQIRIIVTSIALSSLLATLYKRPSQLVRPYTSAPGVITTGIWTLHFGLNNLGRDSQRQLQKLIGDMKLDIVGLLETDLHRIVFGNRDLTRRVVEDLGYYVDIGPTGPKSHTWGAVLVSKFPIINSTHHLLPSPHGELAPAIEAVVDIHGTPVTVVVAHNGQEEDPLDRELQSTELARIMASSYPRPLIFLGYVVTKPLATRPNPYEILVTDGRVHDIDKDDRDRWCEYILYRGLYRTAYARVSRGTVTDTELQIGQFMLPRHGHDIVDDSEAARYRRSRKEDVPSYLWMPKQYYGKGVNRHFYHVFKTPLYYKLPEGAVV</sequence>
<feature type="transmembrane region" description="Helical" evidence="1">
    <location>
        <begin position="549"/>
        <end position="567"/>
    </location>
</feature>
<name>A0A5C3QQ74_9AGAR</name>
<dbReference type="EMBL" id="ML178819">
    <property type="protein sequence ID" value="TFL04002.1"/>
    <property type="molecule type" value="Genomic_DNA"/>
</dbReference>
<feature type="transmembrane region" description="Helical" evidence="1">
    <location>
        <begin position="477"/>
        <end position="495"/>
    </location>
</feature>
<proteinExistence type="predicted"/>
<dbReference type="FunFam" id="3.60.10.10:FF:000100">
    <property type="entry name" value="Unplaced genomic scaffold supercont2.12, whole genome shotgun sequence"/>
    <property type="match status" value="1"/>
</dbReference>
<gene>
    <name evidence="6" type="ORF">BDV98DRAFT_563391</name>
</gene>
<feature type="transmembrane region" description="Helical" evidence="1">
    <location>
        <begin position="350"/>
        <end position="368"/>
    </location>
</feature>
<dbReference type="SUPFAM" id="SSF56219">
    <property type="entry name" value="DNase I-like"/>
    <property type="match status" value="1"/>
</dbReference>
<protein>
    <submittedName>
        <fullName evidence="6">Frag1/DRAM/Sfk1 family-domain-containing protein</fullName>
    </submittedName>
</protein>
<evidence type="ECO:0000313" key="6">
    <source>
        <dbReference type="EMBL" id="TFL04002.1"/>
    </source>
</evidence>
<feature type="transmembrane region" description="Helical" evidence="1">
    <location>
        <begin position="573"/>
        <end position="593"/>
    </location>
</feature>
<dbReference type="GO" id="GO:0016020">
    <property type="term" value="C:membrane"/>
    <property type="evidence" value="ECO:0007669"/>
    <property type="project" value="GOC"/>
</dbReference>
<feature type="transmembrane region" description="Helical" evidence="1">
    <location>
        <begin position="175"/>
        <end position="193"/>
    </location>
</feature>
<dbReference type="InterPro" id="IPR019402">
    <property type="entry name" value="CWH43_N"/>
</dbReference>
<reference evidence="6 7" key="1">
    <citation type="journal article" date="2019" name="Nat. Ecol. Evol.">
        <title>Megaphylogeny resolves global patterns of mushroom evolution.</title>
        <authorList>
            <person name="Varga T."/>
            <person name="Krizsan K."/>
            <person name="Foldi C."/>
            <person name="Dima B."/>
            <person name="Sanchez-Garcia M."/>
            <person name="Sanchez-Ramirez S."/>
            <person name="Szollosi G.J."/>
            <person name="Szarkandi J.G."/>
            <person name="Papp V."/>
            <person name="Albert L."/>
            <person name="Andreopoulos W."/>
            <person name="Angelini C."/>
            <person name="Antonin V."/>
            <person name="Barry K.W."/>
            <person name="Bougher N.L."/>
            <person name="Buchanan P."/>
            <person name="Buyck B."/>
            <person name="Bense V."/>
            <person name="Catcheside P."/>
            <person name="Chovatia M."/>
            <person name="Cooper J."/>
            <person name="Damon W."/>
            <person name="Desjardin D."/>
            <person name="Finy P."/>
            <person name="Geml J."/>
            <person name="Haridas S."/>
            <person name="Hughes K."/>
            <person name="Justo A."/>
            <person name="Karasinski D."/>
            <person name="Kautmanova I."/>
            <person name="Kiss B."/>
            <person name="Kocsube S."/>
            <person name="Kotiranta H."/>
            <person name="LaButti K.M."/>
            <person name="Lechner B.E."/>
            <person name="Liimatainen K."/>
            <person name="Lipzen A."/>
            <person name="Lukacs Z."/>
            <person name="Mihaltcheva S."/>
            <person name="Morgado L.N."/>
            <person name="Niskanen T."/>
            <person name="Noordeloos M.E."/>
            <person name="Ohm R.A."/>
            <person name="Ortiz-Santana B."/>
            <person name="Ovrebo C."/>
            <person name="Racz N."/>
            <person name="Riley R."/>
            <person name="Savchenko A."/>
            <person name="Shiryaev A."/>
            <person name="Soop K."/>
            <person name="Spirin V."/>
            <person name="Szebenyi C."/>
            <person name="Tomsovsky M."/>
            <person name="Tulloss R.E."/>
            <person name="Uehling J."/>
            <person name="Grigoriev I.V."/>
            <person name="Vagvolgyi C."/>
            <person name="Papp T."/>
            <person name="Martin F.M."/>
            <person name="Miettinen O."/>
            <person name="Hibbett D.S."/>
            <person name="Nagy L.G."/>
        </authorList>
    </citation>
    <scope>NUCLEOTIDE SEQUENCE [LARGE SCALE GENOMIC DNA]</scope>
    <source>
        <strain evidence="6 7">CBS 309.79</strain>
    </source>
</reference>
<dbReference type="GO" id="GO:0031505">
    <property type="term" value="P:fungal-type cell wall organization"/>
    <property type="evidence" value="ECO:0007669"/>
    <property type="project" value="TreeGrafter"/>
</dbReference>
<dbReference type="Pfam" id="PF23022">
    <property type="entry name" value="6TM_1st_PGAP2IP"/>
    <property type="match status" value="1"/>
</dbReference>
<feature type="transmembrane region" description="Helical" evidence="1">
    <location>
        <begin position="521"/>
        <end position="542"/>
    </location>
</feature>
<feature type="transmembrane region" description="Helical" evidence="1">
    <location>
        <begin position="20"/>
        <end position="45"/>
    </location>
</feature>
<evidence type="ECO:0000259" key="2">
    <source>
        <dbReference type="Pfam" id="PF10277"/>
    </source>
</evidence>
<keyword evidence="1" id="KW-1133">Transmembrane helix</keyword>
<dbReference type="InterPro" id="IPR036691">
    <property type="entry name" value="Endo/exonu/phosph_ase_sf"/>
</dbReference>
<organism evidence="6 7">
    <name type="scientific">Pterulicium gracile</name>
    <dbReference type="NCBI Taxonomy" id="1884261"/>
    <lineage>
        <taxon>Eukaryota</taxon>
        <taxon>Fungi</taxon>
        <taxon>Dikarya</taxon>
        <taxon>Basidiomycota</taxon>
        <taxon>Agaricomycotina</taxon>
        <taxon>Agaricomycetes</taxon>
        <taxon>Agaricomycetidae</taxon>
        <taxon>Agaricales</taxon>
        <taxon>Pleurotineae</taxon>
        <taxon>Pterulaceae</taxon>
        <taxon>Pterulicium</taxon>
    </lineage>
</organism>
<dbReference type="PANTHER" id="PTHR14859:SF1">
    <property type="entry name" value="PGAP2-INTERACTING PROTEIN"/>
    <property type="match status" value="1"/>
</dbReference>
<keyword evidence="1" id="KW-0812">Transmembrane</keyword>
<dbReference type="GO" id="GO:0005783">
    <property type="term" value="C:endoplasmic reticulum"/>
    <property type="evidence" value="ECO:0007669"/>
    <property type="project" value="TreeGrafter"/>
</dbReference>
<dbReference type="AlphaFoldDB" id="A0A5C3QQ74"/>
<accession>A0A5C3QQ74</accession>
<feature type="domain" description="PGAP2IP C-terminal nuclease-like" evidence="5">
    <location>
        <begin position="709"/>
        <end position="948"/>
    </location>
</feature>
<feature type="domain" description="CWH43-like N-terminal" evidence="2">
    <location>
        <begin position="22"/>
        <end position="231"/>
    </location>
</feature>
<evidence type="ECO:0000259" key="5">
    <source>
        <dbReference type="Pfam" id="PF23226"/>
    </source>
</evidence>
<keyword evidence="7" id="KW-1185">Reference proteome</keyword>
<dbReference type="PANTHER" id="PTHR14859">
    <property type="entry name" value="CALCOFLUOR WHITE HYPERSENSITIVE PROTEIN PRECURSOR"/>
    <property type="match status" value="1"/>
</dbReference>
<dbReference type="OrthoDB" id="68581at2759"/>
<evidence type="ECO:0000259" key="4">
    <source>
        <dbReference type="Pfam" id="PF23022"/>
    </source>
</evidence>
<evidence type="ECO:0000313" key="7">
    <source>
        <dbReference type="Proteomes" id="UP000305067"/>
    </source>
</evidence>
<feature type="transmembrane region" description="Helical" evidence="1">
    <location>
        <begin position="144"/>
        <end position="163"/>
    </location>
</feature>
<feature type="domain" description="PGAP2IP first transmembrane" evidence="4">
    <location>
        <begin position="298"/>
        <end position="452"/>
    </location>
</feature>
<evidence type="ECO:0000259" key="3">
    <source>
        <dbReference type="Pfam" id="PF23021"/>
    </source>
</evidence>
<dbReference type="Pfam" id="PF23226">
    <property type="entry name" value="Exo_endo_phos_PGAP2IP"/>
    <property type="match status" value="1"/>
</dbReference>
<feature type="transmembrane region" description="Helical" evidence="1">
    <location>
        <begin position="294"/>
        <end position="314"/>
    </location>
</feature>